<accession>A0A833ZP00</accession>
<reference evidence="2 3" key="1">
    <citation type="journal article" date="2020" name="Nature">
        <title>Six reference-quality genomes reveal evolution of bat adaptations.</title>
        <authorList>
            <person name="Jebb D."/>
            <person name="Huang Z."/>
            <person name="Pippel M."/>
            <person name="Hughes G.M."/>
            <person name="Lavrichenko K."/>
            <person name="Devanna P."/>
            <person name="Winkler S."/>
            <person name="Jermiin L.S."/>
            <person name="Skirmuntt E.C."/>
            <person name="Katzourakis A."/>
            <person name="Burkitt-Gray L."/>
            <person name="Ray D.A."/>
            <person name="Sullivan K.A.M."/>
            <person name="Roscito J.G."/>
            <person name="Kirilenko B.M."/>
            <person name="Davalos L.M."/>
            <person name="Corthals A.P."/>
            <person name="Power M.L."/>
            <person name="Jones G."/>
            <person name="Ransome R.D."/>
            <person name="Dechmann D.K.N."/>
            <person name="Locatelli A.G."/>
            <person name="Puechmaille S.J."/>
            <person name="Fedrigo O."/>
            <person name="Jarvis E.D."/>
            <person name="Hiller M."/>
            <person name="Vernes S.C."/>
            <person name="Myers E.W."/>
            <person name="Teeling E.C."/>
        </authorList>
    </citation>
    <scope>NUCLEOTIDE SEQUENCE [LARGE SCALE GENOMIC DNA]</scope>
    <source>
        <strain evidence="2">Bat1K_MPI-CBG_1</strain>
    </source>
</reference>
<dbReference type="Proteomes" id="UP000664940">
    <property type="component" value="Unassembled WGS sequence"/>
</dbReference>
<feature type="region of interest" description="Disordered" evidence="1">
    <location>
        <begin position="1"/>
        <end position="78"/>
    </location>
</feature>
<evidence type="ECO:0000313" key="3">
    <source>
        <dbReference type="Proteomes" id="UP000664940"/>
    </source>
</evidence>
<organism evidence="2 3">
    <name type="scientific">Phyllostomus discolor</name>
    <name type="common">pale spear-nosed bat</name>
    <dbReference type="NCBI Taxonomy" id="89673"/>
    <lineage>
        <taxon>Eukaryota</taxon>
        <taxon>Metazoa</taxon>
        <taxon>Chordata</taxon>
        <taxon>Craniata</taxon>
        <taxon>Vertebrata</taxon>
        <taxon>Euteleostomi</taxon>
        <taxon>Mammalia</taxon>
        <taxon>Eutheria</taxon>
        <taxon>Laurasiatheria</taxon>
        <taxon>Chiroptera</taxon>
        <taxon>Yangochiroptera</taxon>
        <taxon>Phyllostomidae</taxon>
        <taxon>Phyllostominae</taxon>
        <taxon>Phyllostomus</taxon>
    </lineage>
</organism>
<proteinExistence type="predicted"/>
<sequence length="179" mass="18510">MPLTGASARRAAVPLGPCPGEREGWGSESGATSPALPRATGECRGRDTGQPPVTGTGAAEGQHGQAGSSTGLSAELGQCAPGDTGLIFTVPSAKPGHTERRGMWDMQQHQKGESGRHQARGVLPRRQAGPPGSGPACWSSALDGIVRTPRLRVPRVSQLEFRTKLSAFLDALLPSRCGV</sequence>
<gene>
    <name evidence="2" type="ORF">HJG60_011649</name>
</gene>
<dbReference type="AlphaFoldDB" id="A0A833ZP00"/>
<feature type="region of interest" description="Disordered" evidence="1">
    <location>
        <begin position="106"/>
        <end position="136"/>
    </location>
</feature>
<feature type="compositionally biased region" description="Basic and acidic residues" evidence="1">
    <location>
        <begin position="106"/>
        <end position="116"/>
    </location>
</feature>
<dbReference type="EMBL" id="JABVXQ010000007">
    <property type="protein sequence ID" value="KAF6099933.1"/>
    <property type="molecule type" value="Genomic_DNA"/>
</dbReference>
<protein>
    <submittedName>
        <fullName evidence="2">Uncharacterized protein</fullName>
    </submittedName>
</protein>
<name>A0A833ZP00_9CHIR</name>
<evidence type="ECO:0000313" key="2">
    <source>
        <dbReference type="EMBL" id="KAF6099933.1"/>
    </source>
</evidence>
<evidence type="ECO:0000256" key="1">
    <source>
        <dbReference type="SAM" id="MobiDB-lite"/>
    </source>
</evidence>
<comment type="caution">
    <text evidence="2">The sequence shown here is derived from an EMBL/GenBank/DDBJ whole genome shotgun (WGS) entry which is preliminary data.</text>
</comment>